<accession>A0A7R8ZQL6</accession>
<dbReference type="GO" id="GO:0010468">
    <property type="term" value="P:regulation of gene expression"/>
    <property type="evidence" value="ECO:0007669"/>
    <property type="project" value="TreeGrafter"/>
</dbReference>
<gene>
    <name evidence="10" type="ORF">CTOB1V02_LOCUS8440</name>
</gene>
<organism evidence="10">
    <name type="scientific">Cyprideis torosa</name>
    <dbReference type="NCBI Taxonomy" id="163714"/>
    <lineage>
        <taxon>Eukaryota</taxon>
        <taxon>Metazoa</taxon>
        <taxon>Ecdysozoa</taxon>
        <taxon>Arthropoda</taxon>
        <taxon>Crustacea</taxon>
        <taxon>Oligostraca</taxon>
        <taxon>Ostracoda</taxon>
        <taxon>Podocopa</taxon>
        <taxon>Podocopida</taxon>
        <taxon>Cytherocopina</taxon>
        <taxon>Cytheroidea</taxon>
        <taxon>Cytherideidae</taxon>
        <taxon>Cyprideis</taxon>
    </lineage>
</organism>
<dbReference type="InterPro" id="IPR041105">
    <property type="entry name" value="TDP-43_N"/>
</dbReference>
<keyword evidence="4" id="KW-0694">RNA-binding</keyword>
<sequence>MTTYVQVAEDEQEEAIEIPCEDDGTLLLSTVTAQFPGASGLKFKNPESRSYRAVRLVEGKFHAPEDGWTRTFVCVFPKEEMTPDDLREYFSKFGEVTDVFIPKPFRAFAFVTFMDPEIAHSLCGEDHIIKGVSVHVSSAAPKNDPNRGPWGRGPGRVDMSSPRGGPGTGPPGTGSGWVSHQPRGGELPNLQALGSSLGLSGGPGGQSGSHQQGNPGQMGSPQGMNLNLGGIPAAIAAAVMNQAGWGILSNLGSGQHGGPQGGGPPPPPGSGDQYGPPHYQTGMSGAYGSGPANAGYHSAQHGGGWGYMSQGNGQDGSRGPHGAQGPTSHHQGSWPHQSSDMKGQYRTSTGYEHQQHM</sequence>
<evidence type="ECO:0000256" key="6">
    <source>
        <dbReference type="ARBA" id="ARBA00023163"/>
    </source>
</evidence>
<dbReference type="InterPro" id="IPR035979">
    <property type="entry name" value="RBD_domain_sf"/>
</dbReference>
<dbReference type="AlphaFoldDB" id="A0A7R8ZQL6"/>
<feature type="compositionally biased region" description="Low complexity" evidence="9">
    <location>
        <begin position="208"/>
        <end position="217"/>
    </location>
</feature>
<dbReference type="CDD" id="cd12322">
    <property type="entry name" value="RRM2_TDP43"/>
    <property type="match status" value="1"/>
</dbReference>
<dbReference type="GO" id="GO:0008380">
    <property type="term" value="P:RNA splicing"/>
    <property type="evidence" value="ECO:0007669"/>
    <property type="project" value="UniProtKB-KW"/>
</dbReference>
<feature type="compositionally biased region" description="Gly residues" evidence="9">
    <location>
        <begin position="164"/>
        <end position="175"/>
    </location>
</feature>
<dbReference type="InterPro" id="IPR012677">
    <property type="entry name" value="Nucleotide-bd_a/b_plait_sf"/>
</dbReference>
<dbReference type="Pfam" id="PF18694">
    <property type="entry name" value="TDP-43_N"/>
    <property type="match status" value="1"/>
</dbReference>
<keyword evidence="2" id="KW-0507">mRNA processing</keyword>
<feature type="region of interest" description="Disordered" evidence="9">
    <location>
        <begin position="250"/>
        <end position="286"/>
    </location>
</feature>
<reference evidence="10" key="1">
    <citation type="submission" date="2020-11" db="EMBL/GenBank/DDBJ databases">
        <authorList>
            <person name="Tran Van P."/>
        </authorList>
    </citation>
    <scope>NUCLEOTIDE SEQUENCE</scope>
</reference>
<evidence type="ECO:0000313" key="10">
    <source>
        <dbReference type="EMBL" id="CAD7230582.1"/>
    </source>
</evidence>
<evidence type="ECO:0000256" key="8">
    <source>
        <dbReference type="ARBA" id="ARBA00023242"/>
    </source>
</evidence>
<evidence type="ECO:0000256" key="5">
    <source>
        <dbReference type="ARBA" id="ARBA00023015"/>
    </source>
</evidence>
<dbReference type="SUPFAM" id="SSF54928">
    <property type="entry name" value="RNA-binding domain, RBD"/>
    <property type="match status" value="1"/>
</dbReference>
<evidence type="ECO:0000256" key="3">
    <source>
        <dbReference type="ARBA" id="ARBA00022737"/>
    </source>
</evidence>
<comment type="subcellular location">
    <subcellularLocation>
        <location evidence="1">Nucleus</location>
    </subcellularLocation>
</comment>
<keyword evidence="8" id="KW-0539">Nucleus</keyword>
<dbReference type="PANTHER" id="PTHR48033">
    <property type="entry name" value="RNA-BINDING (RRM/RBD/RNP MOTIFS) FAMILY PROTEIN"/>
    <property type="match status" value="1"/>
</dbReference>
<dbReference type="SMART" id="SM00360">
    <property type="entry name" value="RRM"/>
    <property type="match status" value="1"/>
</dbReference>
<dbReference type="PANTHER" id="PTHR48033:SF9">
    <property type="entry name" value="TAR DNA-BINDING PROTEIN 43"/>
    <property type="match status" value="1"/>
</dbReference>
<keyword evidence="6" id="KW-0804">Transcription</keyword>
<dbReference type="GO" id="GO:0003723">
    <property type="term" value="F:RNA binding"/>
    <property type="evidence" value="ECO:0007669"/>
    <property type="project" value="UniProtKB-UniRule"/>
</dbReference>
<feature type="compositionally biased region" description="Polar residues" evidence="9">
    <location>
        <begin position="325"/>
        <end position="357"/>
    </location>
</feature>
<feature type="region of interest" description="Disordered" evidence="9">
    <location>
        <begin position="305"/>
        <end position="357"/>
    </location>
</feature>
<dbReference type="InterPro" id="IPR000504">
    <property type="entry name" value="RRM_dom"/>
</dbReference>
<keyword evidence="3" id="KW-0677">Repeat</keyword>
<dbReference type="GO" id="GO:0000785">
    <property type="term" value="C:chromatin"/>
    <property type="evidence" value="ECO:0007669"/>
    <property type="project" value="TreeGrafter"/>
</dbReference>
<evidence type="ECO:0000256" key="2">
    <source>
        <dbReference type="ARBA" id="ARBA00022664"/>
    </source>
</evidence>
<dbReference type="GO" id="GO:0005654">
    <property type="term" value="C:nucleoplasm"/>
    <property type="evidence" value="ECO:0007669"/>
    <property type="project" value="TreeGrafter"/>
</dbReference>
<keyword evidence="7" id="KW-0508">mRNA splicing</keyword>
<dbReference type="CDD" id="cd19609">
    <property type="entry name" value="NTD_TDP-43"/>
    <property type="match status" value="1"/>
</dbReference>
<dbReference type="OrthoDB" id="2020831at2759"/>
<protein>
    <submittedName>
        <fullName evidence="10">Uncharacterized protein</fullName>
    </submittedName>
</protein>
<dbReference type="Gene3D" id="3.30.70.330">
    <property type="match status" value="1"/>
</dbReference>
<evidence type="ECO:0000256" key="9">
    <source>
        <dbReference type="SAM" id="MobiDB-lite"/>
    </source>
</evidence>
<keyword evidence="5" id="KW-0805">Transcription regulation</keyword>
<feature type="region of interest" description="Disordered" evidence="9">
    <location>
        <begin position="138"/>
        <end position="225"/>
    </location>
</feature>
<evidence type="ECO:0000256" key="7">
    <source>
        <dbReference type="ARBA" id="ARBA00023187"/>
    </source>
</evidence>
<dbReference type="PROSITE" id="PS50102">
    <property type="entry name" value="RRM"/>
    <property type="match status" value="1"/>
</dbReference>
<proteinExistence type="predicted"/>
<evidence type="ECO:0000256" key="4">
    <source>
        <dbReference type="ARBA" id="ARBA00022884"/>
    </source>
</evidence>
<dbReference type="GO" id="GO:0006397">
    <property type="term" value="P:mRNA processing"/>
    <property type="evidence" value="ECO:0007669"/>
    <property type="project" value="UniProtKB-KW"/>
</dbReference>
<name>A0A7R8ZQL6_9CRUS</name>
<dbReference type="FunFam" id="3.30.70.330:FF:000107">
    <property type="entry name" value="TAR DNA-binding protein 43"/>
    <property type="match status" value="1"/>
</dbReference>
<evidence type="ECO:0000256" key="1">
    <source>
        <dbReference type="ARBA" id="ARBA00004123"/>
    </source>
</evidence>
<dbReference type="EMBL" id="OB662802">
    <property type="protein sequence ID" value="CAD7230582.1"/>
    <property type="molecule type" value="Genomic_DNA"/>
</dbReference>
<dbReference type="Pfam" id="PF00076">
    <property type="entry name" value="RRM_1"/>
    <property type="match status" value="1"/>
</dbReference>